<dbReference type="OrthoDB" id="11469at2157"/>
<dbReference type="InterPro" id="IPR050250">
    <property type="entry name" value="Macrolide_Exporter_MacB"/>
</dbReference>
<evidence type="ECO:0000256" key="4">
    <source>
        <dbReference type="ARBA" id="ARBA00022989"/>
    </source>
</evidence>
<name>A0A062VA72_9EURY</name>
<dbReference type="InterPro" id="IPR003838">
    <property type="entry name" value="ABC3_permease_C"/>
</dbReference>
<keyword evidence="5 7" id="KW-0472">Membrane</keyword>
<dbReference type="Pfam" id="PF12704">
    <property type="entry name" value="MacB_PCD"/>
    <property type="match status" value="1"/>
</dbReference>
<comment type="subcellular location">
    <subcellularLocation>
        <location evidence="1">Cell membrane</location>
        <topology evidence="1">Multi-pass membrane protein</topology>
    </subcellularLocation>
</comment>
<sequence length="349" mass="38143">MFIRLVMRSLWVRKERFLIAMVAVMLSAAMVASLLTISFDIKERMGKELRSYGANLVVLPGEGEYIEKFDASHSSIIDSVPFLYFKSDISSKKIEFAGTDLEAAKRMNPWWHIEGTLPDQDEVMIGINAANRLGLKTDDTLRIQGNSFRVSGILDTGTSDDDRVFMHLATASKISGKSGATSVQVSVLGDIDEVSEYLESNNYKVKKIRQVAESEKVLLGKTQLLMSLVALFVLSSAFLGLMSTMITGVLERSREIGLMKALGCTDRRIASIFLTEAGIVGTAGGILGFLAGLALAQFIGIRIFNIPVSVKPEVFLLTILTSILIAFIGSILPVRRALSIDPVITLRGE</sequence>
<feature type="domain" description="MacB-like periplasmic core" evidence="9">
    <location>
        <begin position="18"/>
        <end position="196"/>
    </location>
</feature>
<feature type="transmembrane region" description="Helical" evidence="7">
    <location>
        <begin position="224"/>
        <end position="250"/>
    </location>
</feature>
<dbReference type="Pfam" id="PF02687">
    <property type="entry name" value="FtsX"/>
    <property type="match status" value="1"/>
</dbReference>
<keyword evidence="10" id="KW-0449">Lipoprotein</keyword>
<comment type="caution">
    <text evidence="10">The sequence shown here is derived from an EMBL/GenBank/DDBJ whole genome shotgun (WGS) entry which is preliminary data.</text>
</comment>
<feature type="transmembrane region" description="Helical" evidence="7">
    <location>
        <begin position="271"/>
        <end position="294"/>
    </location>
</feature>
<reference evidence="10 11" key="1">
    <citation type="journal article" date="2013" name="Nature">
        <title>Anaerobic oxidation of methane coupled to nitrate reduction in a novel archaeal lineage.</title>
        <authorList>
            <person name="Haroon M.F."/>
            <person name="Hu S."/>
            <person name="Shi Y."/>
            <person name="Imelfort M."/>
            <person name="Keller J."/>
            <person name="Hugenholtz P."/>
            <person name="Yuan Z."/>
            <person name="Tyson G.W."/>
        </authorList>
    </citation>
    <scope>NUCLEOTIDE SEQUENCE [LARGE SCALE GENOMIC DNA]</scope>
    <source>
        <strain evidence="10 11">ANME-2d</strain>
    </source>
</reference>
<dbReference type="RefSeq" id="WP_048088791.1">
    <property type="nucleotide sequence ID" value="NZ_JMIY01000001.1"/>
</dbReference>
<comment type="similarity">
    <text evidence="6">Belongs to the ABC-4 integral membrane protein family.</text>
</comment>
<protein>
    <submittedName>
        <fullName evidence="10">ABC-type transport system, involved in lipoprotein release, permease component</fullName>
    </submittedName>
</protein>
<evidence type="ECO:0000259" key="8">
    <source>
        <dbReference type="Pfam" id="PF02687"/>
    </source>
</evidence>
<organism evidence="10 11">
    <name type="scientific">Candidatus Methanoperedens nitratireducens</name>
    <dbReference type="NCBI Taxonomy" id="1392998"/>
    <lineage>
        <taxon>Archaea</taxon>
        <taxon>Methanobacteriati</taxon>
        <taxon>Methanobacteriota</taxon>
        <taxon>Stenosarchaea group</taxon>
        <taxon>Methanomicrobia</taxon>
        <taxon>Methanosarcinales</taxon>
        <taxon>ANME-2 cluster</taxon>
        <taxon>Candidatus Methanoperedentaceae</taxon>
        <taxon>Candidatus Methanoperedens</taxon>
    </lineage>
</organism>
<keyword evidence="3 7" id="KW-0812">Transmembrane</keyword>
<evidence type="ECO:0000313" key="10">
    <source>
        <dbReference type="EMBL" id="KCZ73398.1"/>
    </source>
</evidence>
<dbReference type="PANTHER" id="PTHR30572">
    <property type="entry name" value="MEMBRANE COMPONENT OF TRANSPORTER-RELATED"/>
    <property type="match status" value="1"/>
</dbReference>
<keyword evidence="4 7" id="KW-1133">Transmembrane helix</keyword>
<proteinExistence type="inferred from homology"/>
<evidence type="ECO:0000256" key="2">
    <source>
        <dbReference type="ARBA" id="ARBA00022475"/>
    </source>
</evidence>
<dbReference type="PANTHER" id="PTHR30572:SF4">
    <property type="entry name" value="ABC TRANSPORTER PERMEASE YTRF"/>
    <property type="match status" value="1"/>
</dbReference>
<accession>A0A062VA72</accession>
<dbReference type="Proteomes" id="UP000027153">
    <property type="component" value="Unassembled WGS sequence"/>
</dbReference>
<gene>
    <name evidence="10" type="ORF">ANME2D_00464</name>
</gene>
<dbReference type="GO" id="GO:0022857">
    <property type="term" value="F:transmembrane transporter activity"/>
    <property type="evidence" value="ECO:0007669"/>
    <property type="project" value="TreeGrafter"/>
</dbReference>
<evidence type="ECO:0000256" key="7">
    <source>
        <dbReference type="SAM" id="Phobius"/>
    </source>
</evidence>
<dbReference type="InterPro" id="IPR025857">
    <property type="entry name" value="MacB_PCD"/>
</dbReference>
<dbReference type="EMBL" id="JMIY01000001">
    <property type="protein sequence ID" value="KCZ73398.1"/>
    <property type="molecule type" value="Genomic_DNA"/>
</dbReference>
<evidence type="ECO:0000256" key="1">
    <source>
        <dbReference type="ARBA" id="ARBA00004651"/>
    </source>
</evidence>
<evidence type="ECO:0000256" key="3">
    <source>
        <dbReference type="ARBA" id="ARBA00022692"/>
    </source>
</evidence>
<evidence type="ECO:0000256" key="6">
    <source>
        <dbReference type="ARBA" id="ARBA00038076"/>
    </source>
</evidence>
<feature type="transmembrane region" description="Helical" evidence="7">
    <location>
        <begin position="314"/>
        <end position="334"/>
    </location>
</feature>
<dbReference type="AlphaFoldDB" id="A0A062VA72"/>
<evidence type="ECO:0000259" key="9">
    <source>
        <dbReference type="Pfam" id="PF12704"/>
    </source>
</evidence>
<feature type="domain" description="ABC3 transporter permease C-terminal" evidence="8">
    <location>
        <begin position="228"/>
        <end position="342"/>
    </location>
</feature>
<dbReference type="GO" id="GO:0005886">
    <property type="term" value="C:plasma membrane"/>
    <property type="evidence" value="ECO:0007669"/>
    <property type="project" value="UniProtKB-SubCell"/>
</dbReference>
<evidence type="ECO:0000313" key="11">
    <source>
        <dbReference type="Proteomes" id="UP000027153"/>
    </source>
</evidence>
<evidence type="ECO:0000256" key="5">
    <source>
        <dbReference type="ARBA" id="ARBA00023136"/>
    </source>
</evidence>
<keyword evidence="2" id="KW-1003">Cell membrane</keyword>
<keyword evidence="11" id="KW-1185">Reference proteome</keyword>